<dbReference type="AlphaFoldDB" id="A0A4Z1IVR2"/>
<comment type="caution">
    <text evidence="2">The sequence shown here is derived from an EMBL/GenBank/DDBJ whole genome shotgun (WGS) entry which is preliminary data.</text>
</comment>
<dbReference type="EMBL" id="PQXJ01000077">
    <property type="protein sequence ID" value="TGO65569.1"/>
    <property type="molecule type" value="Genomic_DNA"/>
</dbReference>
<name>A0A4Z1IVR2_9HELO</name>
<feature type="region of interest" description="Disordered" evidence="1">
    <location>
        <begin position="1"/>
        <end position="27"/>
    </location>
</feature>
<protein>
    <submittedName>
        <fullName evidence="2">Uncharacterized protein</fullName>
    </submittedName>
</protein>
<dbReference type="Proteomes" id="UP000297452">
    <property type="component" value="Unassembled WGS sequence"/>
</dbReference>
<evidence type="ECO:0000313" key="3">
    <source>
        <dbReference type="Proteomes" id="UP000297452"/>
    </source>
</evidence>
<evidence type="ECO:0000313" key="2">
    <source>
        <dbReference type="EMBL" id="TGO65569.1"/>
    </source>
</evidence>
<sequence length="280" mass="31314">MLTSPESASPESPSSESPSSESLSPKPQSALFVDRGLKVQVWLDASVDKGGYNNGRGRGSPIFCDSLLDIDTPQDWWQMLRNLQRIIDLQFLSLLEASPEIVEVFVVWDRDVPWECDGWSEWSEWLKCKRWNDIGVKTMKLYKIEKGPRYRATHLKKHPQGPSWTTLNDPISRLSKSFGAYIILKQLIRKAAGLFTVQASFIIFDSEIILLTNPPSTQTPLDTLNQIFQIVLEHSAVGSEMSDQTSSSAQLSITPGLQIRAMNISDGSLPFLCNTTLGIV</sequence>
<keyword evidence="3" id="KW-1185">Reference proteome</keyword>
<evidence type="ECO:0000256" key="1">
    <source>
        <dbReference type="SAM" id="MobiDB-lite"/>
    </source>
</evidence>
<organism evidence="2 3">
    <name type="scientific">Botryotinia narcissicola</name>
    <dbReference type="NCBI Taxonomy" id="278944"/>
    <lineage>
        <taxon>Eukaryota</taxon>
        <taxon>Fungi</taxon>
        <taxon>Dikarya</taxon>
        <taxon>Ascomycota</taxon>
        <taxon>Pezizomycotina</taxon>
        <taxon>Leotiomycetes</taxon>
        <taxon>Helotiales</taxon>
        <taxon>Sclerotiniaceae</taxon>
        <taxon>Botryotinia</taxon>
    </lineage>
</organism>
<proteinExistence type="predicted"/>
<accession>A0A4Z1IVR2</accession>
<dbReference type="OrthoDB" id="3561007at2759"/>
<gene>
    <name evidence="2" type="ORF">BOTNAR_0077g00120</name>
</gene>
<reference evidence="2 3" key="1">
    <citation type="submission" date="2017-12" db="EMBL/GenBank/DDBJ databases">
        <title>Comparative genomics of Botrytis spp.</title>
        <authorList>
            <person name="Valero-Jimenez C.A."/>
            <person name="Tapia P."/>
            <person name="Veloso J."/>
            <person name="Silva-Moreno E."/>
            <person name="Staats M."/>
            <person name="Valdes J.H."/>
            <person name="Van Kan J.A.L."/>
        </authorList>
    </citation>
    <scope>NUCLEOTIDE SEQUENCE [LARGE SCALE GENOMIC DNA]</scope>
    <source>
        <strain evidence="2 3">MUCL2120</strain>
    </source>
</reference>